<comment type="caution">
    <text evidence="2">The sequence shown here is derived from an EMBL/GenBank/DDBJ whole genome shotgun (WGS) entry which is preliminary data.</text>
</comment>
<protein>
    <submittedName>
        <fullName evidence="2">Uncharacterized protein</fullName>
    </submittedName>
</protein>
<gene>
    <name evidence="2" type="ORF">MTR62_15980</name>
</gene>
<name>A0ABT0BGT1_9SPHN</name>
<feature type="signal peptide" evidence="1">
    <location>
        <begin position="1"/>
        <end position="21"/>
    </location>
</feature>
<proteinExistence type="predicted"/>
<organism evidence="2 3">
    <name type="scientific">Novosphingobium organovorum</name>
    <dbReference type="NCBI Taxonomy" id="2930092"/>
    <lineage>
        <taxon>Bacteria</taxon>
        <taxon>Pseudomonadati</taxon>
        <taxon>Pseudomonadota</taxon>
        <taxon>Alphaproteobacteria</taxon>
        <taxon>Sphingomonadales</taxon>
        <taxon>Sphingomonadaceae</taxon>
        <taxon>Novosphingobium</taxon>
    </lineage>
</organism>
<dbReference type="EMBL" id="JALHLF010000082">
    <property type="protein sequence ID" value="MCJ2184178.1"/>
    <property type="molecule type" value="Genomic_DNA"/>
</dbReference>
<keyword evidence="3" id="KW-1185">Reference proteome</keyword>
<feature type="chain" id="PRO_5045759011" evidence="1">
    <location>
        <begin position="22"/>
        <end position="351"/>
    </location>
</feature>
<dbReference type="Proteomes" id="UP001162881">
    <property type="component" value="Unassembled WGS sequence"/>
</dbReference>
<keyword evidence="1" id="KW-0732">Signal</keyword>
<evidence type="ECO:0000313" key="2">
    <source>
        <dbReference type="EMBL" id="MCJ2184178.1"/>
    </source>
</evidence>
<evidence type="ECO:0000256" key="1">
    <source>
        <dbReference type="SAM" id="SignalP"/>
    </source>
</evidence>
<sequence length="351" mass="37785">MIPVVGFCLVLGVLIPGGAQAKDSPAQTIEVLSNGSRDSTFRFNDGFSPDELVLQVDNPGQNTLQLRNTNPRGFSALSVRGTDPFDADPEAVFEHLAFGWSNPGGIAYLEVSSFDNTRDPGKPPSRFLMQQTGGIDPTGGVVRYCDLTQGSTQLHCTQPVPPVTAGQYVFSFNLPSDTKMASGAGTTSPVLDRASITSQKHALVRFWEPVYRQYPVFELSRDNEAWFNNWDRSRALVINRASKSVTLTGGTQFRVRQVKGANTSDTASVHDHFIFWNDAATGARSEVIPACTGELSGLELVVADERRAAASHPITIRAQDGTVNQAASTTIGSDGGRVHLVCDGAGNWVEI</sequence>
<reference evidence="2" key="1">
    <citation type="submission" date="2022-03" db="EMBL/GenBank/DDBJ databases">
        <title>Identification of a novel bacterium isolated from mangrove sediments.</title>
        <authorList>
            <person name="Pan X."/>
        </authorList>
    </citation>
    <scope>NUCLEOTIDE SEQUENCE</scope>
    <source>
        <strain evidence="2">B1949</strain>
    </source>
</reference>
<evidence type="ECO:0000313" key="3">
    <source>
        <dbReference type="Proteomes" id="UP001162881"/>
    </source>
</evidence>
<dbReference type="RefSeq" id="WP_244022754.1">
    <property type="nucleotide sequence ID" value="NZ_JALHLF010000082.1"/>
</dbReference>
<accession>A0ABT0BGT1</accession>